<proteinExistence type="predicted"/>
<accession>A0ABM8EFK4</accession>
<dbReference type="RefSeq" id="WP_282001103.1">
    <property type="nucleotide sequence ID" value="NZ_AP027151.1"/>
</dbReference>
<dbReference type="SUPFAM" id="SSF89372">
    <property type="entry name" value="Fucose-specific lectin"/>
    <property type="match status" value="1"/>
</dbReference>
<dbReference type="InterPro" id="IPR003961">
    <property type="entry name" value="FN3_dom"/>
</dbReference>
<dbReference type="SMART" id="SM00060">
    <property type="entry name" value="FN3"/>
    <property type="match status" value="1"/>
</dbReference>
<dbReference type="PANTHER" id="PTHR34720">
    <property type="entry name" value="MICROCYSTIN DEPENDENT PROTEIN"/>
    <property type="match status" value="1"/>
</dbReference>
<dbReference type="CDD" id="cd00063">
    <property type="entry name" value="FN3"/>
    <property type="match status" value="1"/>
</dbReference>
<sequence length="660" mass="71556">MRKSIFRTAGMVAVVCMLFLELIVTLREARGREIAGVATGIVPANIAAIIWESQTVDQYGDKGADNSLAIDASGYPHISYREYDWWAMTDYLKYAYWNGTKWDIQYVDWTGDVGFNSSLALDGAGRPCISYHDNQARLKYARWDGSVWNITTISYAGGSPSLVLDSSDIPHISYFRPYYVKIDNLVVLQADLMYAHWDGQQWQVQTVERGGRVGEYNSLALDHQGRPHIAYRDFGTASGKLKYATWDGSLWQIQTVDDQGDAGKNPSLALDSADRPCISYMGGDYSLKYATLVGNAWQFQIVDERPGMYFLPNSLALDSEDRPCISYCDQFHVPMSLKYAAWDGSMWQIQTVDSVGSPGMSNSLALDRNNPHISYYEAIDGTGGGALKYVKFESVVTVPGVPLNVFATAGNTQATVSFTAPASDGGSAITSYTATAYPGMITAIGLASPITVTGLINGISYTFTVTATNELGPSSASSTSNSVIPQAPLVLTLDFSGTGSGTVTGTATGSPGILSFNTSGSIPFTPGSVVNLHAEATEYSLFSNWLGACDGTNPDCVLTMDNDRNLTVIFAKDIERMAWIDGTVNYFAAIQLAYDDALSHAIIKAWGTDFVENLTCNGSKDLILKGGYDMLYASNYGYTTLKGNLVIQSGSLTIERLVIQ</sequence>
<dbReference type="Proteomes" id="UP001317705">
    <property type="component" value="Chromosome"/>
</dbReference>
<dbReference type="Gene3D" id="2.120.10.70">
    <property type="entry name" value="Fucose-specific lectin"/>
    <property type="match status" value="1"/>
</dbReference>
<dbReference type="Gene3D" id="2.60.40.10">
    <property type="entry name" value="Immunoglobulins"/>
    <property type="match status" value="1"/>
</dbReference>
<evidence type="ECO:0000313" key="3">
    <source>
        <dbReference type="Proteomes" id="UP001317705"/>
    </source>
</evidence>
<keyword evidence="3" id="KW-1185">Reference proteome</keyword>
<evidence type="ECO:0000259" key="1">
    <source>
        <dbReference type="PROSITE" id="PS50853"/>
    </source>
</evidence>
<protein>
    <recommendedName>
        <fullName evidence="1">Fibronectin type-III domain-containing protein</fullName>
    </recommendedName>
</protein>
<dbReference type="PROSITE" id="PS50853">
    <property type="entry name" value="FN3"/>
    <property type="match status" value="1"/>
</dbReference>
<dbReference type="EMBL" id="AP027151">
    <property type="protein sequence ID" value="BDV41150.1"/>
    <property type="molecule type" value="Genomic_DNA"/>
</dbReference>
<dbReference type="PANTHER" id="PTHR34720:SF9">
    <property type="entry name" value="BLR4714 PROTEIN"/>
    <property type="match status" value="1"/>
</dbReference>
<name>A0ABM8EFK4_9BACT</name>
<organism evidence="2 3">
    <name type="scientific">Geotalea uraniireducens</name>
    <dbReference type="NCBI Taxonomy" id="351604"/>
    <lineage>
        <taxon>Bacteria</taxon>
        <taxon>Pseudomonadati</taxon>
        <taxon>Thermodesulfobacteriota</taxon>
        <taxon>Desulfuromonadia</taxon>
        <taxon>Geobacterales</taxon>
        <taxon>Geobacteraceae</taxon>
        <taxon>Geotalea</taxon>
    </lineage>
</organism>
<dbReference type="InterPro" id="IPR013783">
    <property type="entry name" value="Ig-like_fold"/>
</dbReference>
<gene>
    <name evidence="2" type="ORF">GURASL_00730</name>
</gene>
<feature type="domain" description="Fibronectin type-III" evidence="1">
    <location>
        <begin position="399"/>
        <end position="487"/>
    </location>
</feature>
<evidence type="ECO:0000313" key="2">
    <source>
        <dbReference type="EMBL" id="BDV41150.1"/>
    </source>
</evidence>
<dbReference type="Pfam" id="PF00041">
    <property type="entry name" value="fn3"/>
    <property type="match status" value="1"/>
</dbReference>
<dbReference type="InterPro" id="IPR036116">
    <property type="entry name" value="FN3_sf"/>
</dbReference>
<reference evidence="2 3" key="1">
    <citation type="submission" date="2022-12" db="EMBL/GenBank/DDBJ databases">
        <title>Polyphasic characterization of Geotalea uranireducens NIT-SL11 newly isolated from a complex of sewage sludge and microbially reduced graphene oxide.</title>
        <authorList>
            <person name="Xie L."/>
            <person name="Yoshida N."/>
            <person name="Meng L."/>
        </authorList>
    </citation>
    <scope>NUCLEOTIDE SEQUENCE [LARGE SCALE GENOMIC DNA]</scope>
    <source>
        <strain evidence="2 3">NIT-SL11</strain>
    </source>
</reference>
<dbReference type="SUPFAM" id="SSF49265">
    <property type="entry name" value="Fibronectin type III"/>
    <property type="match status" value="1"/>
</dbReference>